<evidence type="ECO:0000313" key="2">
    <source>
        <dbReference type="EMBL" id="MBC9247560.1"/>
    </source>
</evidence>
<keyword evidence="1" id="KW-0472">Membrane</keyword>
<dbReference type="EMBL" id="JACOQL010000004">
    <property type="protein sequence ID" value="MBC9247560.1"/>
    <property type="molecule type" value="Genomic_DNA"/>
</dbReference>
<dbReference type="AlphaFoldDB" id="A0A926GE91"/>
<feature type="transmembrane region" description="Helical" evidence="1">
    <location>
        <begin position="74"/>
        <end position="94"/>
    </location>
</feature>
<feature type="transmembrane region" description="Helical" evidence="1">
    <location>
        <begin position="46"/>
        <end position="67"/>
    </location>
</feature>
<gene>
    <name evidence="2" type="ORF">H4P12_12780</name>
</gene>
<dbReference type="RefSeq" id="WP_187794062.1">
    <property type="nucleotide sequence ID" value="NZ_JACOQL010000004.1"/>
</dbReference>
<dbReference type="Proteomes" id="UP000608594">
    <property type="component" value="Unassembled WGS sequence"/>
</dbReference>
<evidence type="ECO:0000313" key="3">
    <source>
        <dbReference type="Proteomes" id="UP000608594"/>
    </source>
</evidence>
<keyword evidence="1" id="KW-1133">Transmembrane helix</keyword>
<sequence length="123" mass="13545">MIPFALAALCLLILIAVHLTVGQKEVVRPLLRSDALPADVKYTLFLCWHVVTLVMVLAALAYIAAAISPSHASYSLPATITMGLLSLWCLAVVLWKRQRQRDMPQWIAFALVAILGAWGHWGI</sequence>
<keyword evidence="3" id="KW-1185">Reference proteome</keyword>
<comment type="caution">
    <text evidence="2">The sequence shown here is derived from an EMBL/GenBank/DDBJ whole genome shotgun (WGS) entry which is preliminary data.</text>
</comment>
<evidence type="ECO:0008006" key="4">
    <source>
        <dbReference type="Google" id="ProtNLM"/>
    </source>
</evidence>
<feature type="transmembrane region" description="Helical" evidence="1">
    <location>
        <begin position="106"/>
        <end position="122"/>
    </location>
</feature>
<keyword evidence="1" id="KW-0812">Transmembrane</keyword>
<evidence type="ECO:0000256" key="1">
    <source>
        <dbReference type="SAM" id="Phobius"/>
    </source>
</evidence>
<reference evidence="2" key="1">
    <citation type="submission" date="2020-08" db="EMBL/GenBank/DDBJ databases">
        <title>Paracoccus amoyensis sp. nov., isolated from the surface seawater at coast of Xiamen, Fujian.</title>
        <authorList>
            <person name="Lyu L."/>
        </authorList>
    </citation>
    <scope>NUCLEOTIDE SEQUENCE</scope>
    <source>
        <strain evidence="2">11-3</strain>
    </source>
</reference>
<organism evidence="2 3">
    <name type="scientific">Paracoccus amoyensis</name>
    <dbReference type="NCBI Taxonomy" id="2760093"/>
    <lineage>
        <taxon>Bacteria</taxon>
        <taxon>Pseudomonadati</taxon>
        <taxon>Pseudomonadota</taxon>
        <taxon>Alphaproteobacteria</taxon>
        <taxon>Rhodobacterales</taxon>
        <taxon>Paracoccaceae</taxon>
        <taxon>Paracoccus</taxon>
    </lineage>
</organism>
<proteinExistence type="predicted"/>
<accession>A0A926GE91</accession>
<name>A0A926GE91_9RHOB</name>
<protein>
    <recommendedName>
        <fullName evidence="4">DUF3325 domain-containing protein</fullName>
    </recommendedName>
</protein>